<keyword evidence="4" id="KW-0472">Membrane</keyword>
<dbReference type="EMBL" id="CP120983">
    <property type="protein sequence ID" value="WLQ65381.1"/>
    <property type="molecule type" value="Genomic_DNA"/>
</dbReference>
<evidence type="ECO:0000313" key="6">
    <source>
        <dbReference type="Proteomes" id="UP001224433"/>
    </source>
</evidence>
<evidence type="ECO:0000256" key="2">
    <source>
        <dbReference type="ARBA" id="ARBA00023163"/>
    </source>
</evidence>
<feature type="region of interest" description="Disordered" evidence="3">
    <location>
        <begin position="85"/>
        <end position="129"/>
    </location>
</feature>
<evidence type="ECO:0000313" key="5">
    <source>
        <dbReference type="EMBL" id="WLQ65381.1"/>
    </source>
</evidence>
<dbReference type="Gene3D" id="1.10.10.1320">
    <property type="entry name" value="Anti-sigma factor, zinc-finger domain"/>
    <property type="match status" value="1"/>
</dbReference>
<sequence length="306" mass="31910">MTSAADMTQHPDVSEIADLAEGLLPPSREAAVRRHIDSCDECGDIHASLEEVRSLLGAAEPPSEHMPEEVARRIDTALAREAVAAATTPVSASPVSRETFDLPTEAAPRPAGRPRGATGPGRSPARRRRRTVILGTAFGAAAVGMSVLLLQSLPSSQDSAGSMADHRVSAAEKSQEEFSEGTLQGRVQSLLNEAKASETPGGYPAESPMDTKSSPGHLPPGDATPGTRLLAPIVNVPSCVQQGTGRDTPALALEEGSYEGTAAFLVVLPHTTDSTRVQAYVVDAACVDSKPATQGKLLLTHSYARP</sequence>
<reference evidence="5 6" key="1">
    <citation type="submission" date="2023-03" db="EMBL/GenBank/DDBJ databases">
        <title>Isolation and description of six Streptomyces strains from soil environments, able to metabolize different microbial glucans.</title>
        <authorList>
            <person name="Widen T."/>
            <person name="Larsbrink J."/>
        </authorList>
    </citation>
    <scope>NUCLEOTIDE SEQUENCE [LARGE SCALE GENOMIC DNA]</scope>
    <source>
        <strain evidence="5 6">Alt3</strain>
    </source>
</reference>
<proteinExistence type="predicted"/>
<accession>A0ABY9JFC6</accession>
<feature type="transmembrane region" description="Helical" evidence="4">
    <location>
        <begin position="132"/>
        <end position="153"/>
    </location>
</feature>
<dbReference type="InterPro" id="IPR041916">
    <property type="entry name" value="Anti_sigma_zinc_sf"/>
</dbReference>
<keyword evidence="4" id="KW-1133">Transmembrane helix</keyword>
<feature type="region of interest" description="Disordered" evidence="3">
    <location>
        <begin position="156"/>
        <end position="184"/>
    </location>
</feature>
<evidence type="ECO:0000256" key="4">
    <source>
        <dbReference type="SAM" id="Phobius"/>
    </source>
</evidence>
<protein>
    <recommendedName>
        <fullName evidence="7">Zinc-finger domain-containing protein</fullName>
    </recommendedName>
</protein>
<evidence type="ECO:0008006" key="7">
    <source>
        <dbReference type="Google" id="ProtNLM"/>
    </source>
</evidence>
<evidence type="ECO:0000256" key="1">
    <source>
        <dbReference type="ARBA" id="ARBA00023015"/>
    </source>
</evidence>
<dbReference type="RefSeq" id="WP_306103868.1">
    <property type="nucleotide sequence ID" value="NZ_CP120983.1"/>
</dbReference>
<evidence type="ECO:0000256" key="3">
    <source>
        <dbReference type="SAM" id="MobiDB-lite"/>
    </source>
</evidence>
<keyword evidence="1" id="KW-0805">Transcription regulation</keyword>
<feature type="compositionally biased region" description="Low complexity" evidence="3">
    <location>
        <begin position="106"/>
        <end position="123"/>
    </location>
</feature>
<feature type="region of interest" description="Disordered" evidence="3">
    <location>
        <begin position="1"/>
        <end position="21"/>
    </location>
</feature>
<organism evidence="5 6">
    <name type="scientific">Streptomyces glycanivorans</name>
    <dbReference type="NCBI Taxonomy" id="3033808"/>
    <lineage>
        <taxon>Bacteria</taxon>
        <taxon>Bacillati</taxon>
        <taxon>Actinomycetota</taxon>
        <taxon>Actinomycetes</taxon>
        <taxon>Kitasatosporales</taxon>
        <taxon>Streptomycetaceae</taxon>
        <taxon>Streptomyces</taxon>
    </lineage>
</organism>
<name>A0ABY9JFC6_9ACTN</name>
<keyword evidence="4" id="KW-0812">Transmembrane</keyword>
<keyword evidence="2" id="KW-0804">Transcription</keyword>
<feature type="region of interest" description="Disordered" evidence="3">
    <location>
        <begin position="196"/>
        <end position="224"/>
    </location>
</feature>
<gene>
    <name evidence="5" type="ORF">P8A20_18095</name>
</gene>
<dbReference type="Proteomes" id="UP001224433">
    <property type="component" value="Chromosome"/>
</dbReference>
<keyword evidence="6" id="KW-1185">Reference proteome</keyword>
<feature type="compositionally biased region" description="Low complexity" evidence="3">
    <location>
        <begin position="85"/>
        <end position="96"/>
    </location>
</feature>
<feature type="compositionally biased region" description="Basic and acidic residues" evidence="3">
    <location>
        <begin position="164"/>
        <end position="176"/>
    </location>
</feature>